<evidence type="ECO:0000313" key="2">
    <source>
        <dbReference type="EMBL" id="KAF3766966.1"/>
    </source>
</evidence>
<feature type="non-terminal residue" evidence="2">
    <location>
        <position position="103"/>
    </location>
</feature>
<protein>
    <submittedName>
        <fullName evidence="2">Uncharacterized protein</fullName>
    </submittedName>
</protein>
<keyword evidence="3" id="KW-1185">Reference proteome</keyword>
<reference evidence="2" key="1">
    <citation type="journal article" date="2020" name="Phytopathology">
        <title>Genome sequence of the chestnut blight fungus Cryphonectria parasitica EP155: A fundamental resource for an archetypical invasive plant pathogen.</title>
        <authorList>
            <person name="Crouch J.A."/>
            <person name="Dawe A."/>
            <person name="Aerts A."/>
            <person name="Barry K."/>
            <person name="Churchill A.C.L."/>
            <person name="Grimwood J."/>
            <person name="Hillman B."/>
            <person name="Milgroom M.G."/>
            <person name="Pangilinan J."/>
            <person name="Smith M."/>
            <person name="Salamov A."/>
            <person name="Schmutz J."/>
            <person name="Yadav J."/>
            <person name="Grigoriev I.V."/>
            <person name="Nuss D."/>
        </authorList>
    </citation>
    <scope>NUCLEOTIDE SEQUENCE</scope>
    <source>
        <strain evidence="2">EP155</strain>
    </source>
</reference>
<feature type="region of interest" description="Disordered" evidence="1">
    <location>
        <begin position="1"/>
        <end position="21"/>
    </location>
</feature>
<proteinExistence type="predicted"/>
<organism evidence="2 3">
    <name type="scientific">Cryphonectria parasitica (strain ATCC 38755 / EP155)</name>
    <dbReference type="NCBI Taxonomy" id="660469"/>
    <lineage>
        <taxon>Eukaryota</taxon>
        <taxon>Fungi</taxon>
        <taxon>Dikarya</taxon>
        <taxon>Ascomycota</taxon>
        <taxon>Pezizomycotina</taxon>
        <taxon>Sordariomycetes</taxon>
        <taxon>Sordariomycetidae</taxon>
        <taxon>Diaporthales</taxon>
        <taxon>Cryphonectriaceae</taxon>
        <taxon>Cryphonectria-Endothia species complex</taxon>
        <taxon>Cryphonectria</taxon>
    </lineage>
</organism>
<feature type="region of interest" description="Disordered" evidence="1">
    <location>
        <begin position="75"/>
        <end position="103"/>
    </location>
</feature>
<evidence type="ECO:0000256" key="1">
    <source>
        <dbReference type="SAM" id="MobiDB-lite"/>
    </source>
</evidence>
<sequence length="103" mass="10566">MAAPRTPAKTAPTRPTSRMAAPAVATAVAEEDDEVLELLEEEEEEEVVAAAAVVLEELLPVSLLLPESPVADAVADATAPSEVHTGKEEASPASSVHSAIAEL</sequence>
<dbReference type="RefSeq" id="XP_040777927.1">
    <property type="nucleotide sequence ID" value="XM_040923165.1"/>
</dbReference>
<evidence type="ECO:0000313" key="3">
    <source>
        <dbReference type="Proteomes" id="UP000803844"/>
    </source>
</evidence>
<comment type="caution">
    <text evidence="2">The sequence shown here is derived from an EMBL/GenBank/DDBJ whole genome shotgun (WGS) entry which is preliminary data.</text>
</comment>
<name>A0A9P4Y5C0_CRYP1</name>
<accession>A0A9P4Y5C0</accession>
<dbReference type="AlphaFoldDB" id="A0A9P4Y5C0"/>
<gene>
    <name evidence="2" type="ORF">M406DRAFT_355422</name>
</gene>
<dbReference type="GeneID" id="63840294"/>
<dbReference type="EMBL" id="MU032346">
    <property type="protein sequence ID" value="KAF3766966.1"/>
    <property type="molecule type" value="Genomic_DNA"/>
</dbReference>
<dbReference type="Proteomes" id="UP000803844">
    <property type="component" value="Unassembled WGS sequence"/>
</dbReference>